<evidence type="ECO:0000313" key="9">
    <source>
        <dbReference type="Proteomes" id="UP000076925"/>
    </source>
</evidence>
<keyword evidence="5" id="KW-0560">Oxidoreductase</keyword>
<dbReference type="EMBL" id="ANNX02000036">
    <property type="protein sequence ID" value="KYC38855.1"/>
    <property type="molecule type" value="Genomic_DNA"/>
</dbReference>
<dbReference type="AlphaFoldDB" id="A0A139X2D0"/>
<evidence type="ECO:0000256" key="1">
    <source>
        <dbReference type="ARBA" id="ARBA00001954"/>
    </source>
</evidence>
<keyword evidence="4 8" id="KW-0223">Dioxygenase</keyword>
<dbReference type="RefSeq" id="WP_017749773.1">
    <property type="nucleotide sequence ID" value="NZ_KQ976354.1"/>
</dbReference>
<dbReference type="InterPro" id="IPR042098">
    <property type="entry name" value="TauD-like_sf"/>
</dbReference>
<name>A0A139X2D0_9CYAN</name>
<accession>A0A139X2D0</accession>
<sequence length="322" mass="36276">MSNKHIEVKQVAGFIGAEISGVDLSRPLHDEAVKEIRQALLKWKVVFFRGQNIDHTAQIAFTARFGEVTYAHPHEDEPIEGFSEILPIDRSRFERRNGLRRSSYESRWHTDVTAVVNPPTLSILRAVNVPSIGGDTQWTNLVAAYEGLSAPLRDLADKLKAEHRFNARLRIPSYSKLAQRIAANPLVSIHPVVRVHPETGERALYVNPGFTSHILDVSPQESDLLLELFFNQITKPAYTTRFRWNNGDIAFWDNRATAHLAPQDLDHLEVERVLYRTTIKGDIPVGVDGFRSQAVEGEPFGIEVPNILQNKAEKVKAEPVLS</sequence>
<dbReference type="GO" id="GO:0016706">
    <property type="term" value="F:2-oxoglutarate-dependent dioxygenase activity"/>
    <property type="evidence" value="ECO:0007669"/>
    <property type="project" value="TreeGrafter"/>
</dbReference>
<dbReference type="Proteomes" id="UP000076925">
    <property type="component" value="Unassembled WGS sequence"/>
</dbReference>
<protein>
    <submittedName>
        <fullName evidence="8">Taurine dioxygenase</fullName>
    </submittedName>
</protein>
<proteinExistence type="inferred from homology"/>
<evidence type="ECO:0000256" key="3">
    <source>
        <dbReference type="ARBA" id="ARBA00022723"/>
    </source>
</evidence>
<comment type="caution">
    <text evidence="8">The sequence shown here is derived from an EMBL/GenBank/DDBJ whole genome shotgun (WGS) entry which is preliminary data.</text>
</comment>
<keyword evidence="3" id="KW-0479">Metal-binding</keyword>
<dbReference type="STRING" id="128403.WA1_33100"/>
<comment type="similarity">
    <text evidence="2">Belongs to the TfdA dioxygenase family.</text>
</comment>
<dbReference type="InterPro" id="IPR003819">
    <property type="entry name" value="TauD/TfdA-like"/>
</dbReference>
<dbReference type="Gene3D" id="3.60.130.10">
    <property type="entry name" value="Clavaminate synthase-like"/>
    <property type="match status" value="1"/>
</dbReference>
<gene>
    <name evidence="8" type="ORF">WA1_33100</name>
</gene>
<evidence type="ECO:0000313" key="8">
    <source>
        <dbReference type="EMBL" id="KYC38855.1"/>
    </source>
</evidence>
<dbReference type="SUPFAM" id="SSF51197">
    <property type="entry name" value="Clavaminate synthase-like"/>
    <property type="match status" value="1"/>
</dbReference>
<evidence type="ECO:0000259" key="7">
    <source>
        <dbReference type="Pfam" id="PF02668"/>
    </source>
</evidence>
<keyword evidence="9" id="KW-1185">Reference proteome</keyword>
<organism evidence="8 9">
    <name type="scientific">Scytonema hofmannii PCC 7110</name>
    <dbReference type="NCBI Taxonomy" id="128403"/>
    <lineage>
        <taxon>Bacteria</taxon>
        <taxon>Bacillati</taxon>
        <taxon>Cyanobacteriota</taxon>
        <taxon>Cyanophyceae</taxon>
        <taxon>Nostocales</taxon>
        <taxon>Scytonemataceae</taxon>
        <taxon>Scytonema</taxon>
    </lineage>
</organism>
<evidence type="ECO:0000256" key="6">
    <source>
        <dbReference type="ARBA" id="ARBA00023004"/>
    </source>
</evidence>
<dbReference type="PANTHER" id="PTHR30468">
    <property type="entry name" value="ALPHA-KETOGLUTARATE-DEPENDENT SULFONATE DIOXYGENASE"/>
    <property type="match status" value="1"/>
</dbReference>
<evidence type="ECO:0000256" key="2">
    <source>
        <dbReference type="ARBA" id="ARBA00005896"/>
    </source>
</evidence>
<dbReference type="OrthoDB" id="581608at2"/>
<dbReference type="InterPro" id="IPR051323">
    <property type="entry name" value="AtsK-like"/>
</dbReference>
<keyword evidence="6" id="KW-0408">Iron</keyword>
<evidence type="ECO:0000256" key="4">
    <source>
        <dbReference type="ARBA" id="ARBA00022964"/>
    </source>
</evidence>
<comment type="cofactor">
    <cofactor evidence="1">
        <name>Fe(2+)</name>
        <dbReference type="ChEBI" id="CHEBI:29033"/>
    </cofactor>
</comment>
<dbReference type="GO" id="GO:0046872">
    <property type="term" value="F:metal ion binding"/>
    <property type="evidence" value="ECO:0007669"/>
    <property type="project" value="UniProtKB-KW"/>
</dbReference>
<dbReference type="Pfam" id="PF02668">
    <property type="entry name" value="TauD"/>
    <property type="match status" value="1"/>
</dbReference>
<feature type="domain" description="TauD/TfdA-like" evidence="7">
    <location>
        <begin position="8"/>
        <end position="277"/>
    </location>
</feature>
<evidence type="ECO:0000256" key="5">
    <source>
        <dbReference type="ARBA" id="ARBA00023002"/>
    </source>
</evidence>
<dbReference type="GO" id="GO:0005737">
    <property type="term" value="C:cytoplasm"/>
    <property type="evidence" value="ECO:0007669"/>
    <property type="project" value="TreeGrafter"/>
</dbReference>
<dbReference type="PANTHER" id="PTHR30468:SF5">
    <property type="entry name" value="ALPHA-KETOGLUTARATE-DEPENDENT SULFATE ESTER DIOXYGENASE"/>
    <property type="match status" value="1"/>
</dbReference>
<reference evidence="8 9" key="1">
    <citation type="journal article" date="2013" name="Genome Biol. Evol.">
        <title>Genomes of Stigonematalean cyanobacteria (subsection V) and the evolution of oxygenic photosynthesis from prokaryotes to plastids.</title>
        <authorList>
            <person name="Dagan T."/>
            <person name="Roettger M."/>
            <person name="Stucken K."/>
            <person name="Landan G."/>
            <person name="Koch R."/>
            <person name="Major P."/>
            <person name="Gould S.B."/>
            <person name="Goremykin V.V."/>
            <person name="Rippka R."/>
            <person name="Tandeau de Marsac N."/>
            <person name="Gugger M."/>
            <person name="Lockhart P.J."/>
            <person name="Allen J.F."/>
            <person name="Brune I."/>
            <person name="Maus I."/>
            <person name="Puhler A."/>
            <person name="Martin W.F."/>
        </authorList>
    </citation>
    <scope>NUCLEOTIDE SEQUENCE [LARGE SCALE GENOMIC DNA]</scope>
    <source>
        <strain evidence="8 9">PCC 7110</strain>
    </source>
</reference>